<dbReference type="InterPro" id="IPR050300">
    <property type="entry name" value="GDXG_lipolytic_enzyme"/>
</dbReference>
<accession>A0A9W9FWG2</accession>
<evidence type="ECO:0000313" key="4">
    <source>
        <dbReference type="Proteomes" id="UP001149165"/>
    </source>
</evidence>
<reference evidence="3" key="2">
    <citation type="journal article" date="2023" name="IMA Fungus">
        <title>Comparative genomic study of the Penicillium genus elucidates a diverse pangenome and 15 lateral gene transfer events.</title>
        <authorList>
            <person name="Petersen C."/>
            <person name="Sorensen T."/>
            <person name="Nielsen M.R."/>
            <person name="Sondergaard T.E."/>
            <person name="Sorensen J.L."/>
            <person name="Fitzpatrick D.A."/>
            <person name="Frisvad J.C."/>
            <person name="Nielsen K.L."/>
        </authorList>
    </citation>
    <scope>NUCLEOTIDE SEQUENCE</scope>
    <source>
        <strain evidence="3">IBT 30069</strain>
    </source>
</reference>
<dbReference type="EMBL" id="JAPQKH010000003">
    <property type="protein sequence ID" value="KAJ5107628.1"/>
    <property type="molecule type" value="Genomic_DNA"/>
</dbReference>
<reference evidence="3" key="1">
    <citation type="submission" date="2022-11" db="EMBL/GenBank/DDBJ databases">
        <authorList>
            <person name="Petersen C."/>
        </authorList>
    </citation>
    <scope>NUCLEOTIDE SEQUENCE</scope>
    <source>
        <strain evidence="3">IBT 30069</strain>
    </source>
</reference>
<dbReference type="GO" id="GO:0017000">
    <property type="term" value="P:antibiotic biosynthetic process"/>
    <property type="evidence" value="ECO:0007669"/>
    <property type="project" value="UniProtKB-ARBA"/>
</dbReference>
<dbReference type="InterPro" id="IPR013094">
    <property type="entry name" value="AB_hydrolase_3"/>
</dbReference>
<dbReference type="PANTHER" id="PTHR48081">
    <property type="entry name" value="AB HYDROLASE SUPERFAMILY PROTEIN C4A8.06C"/>
    <property type="match status" value="1"/>
</dbReference>
<dbReference type="InterPro" id="IPR029058">
    <property type="entry name" value="AB_hydrolase_fold"/>
</dbReference>
<dbReference type="AlphaFoldDB" id="A0A9W9FWG2"/>
<protein>
    <recommendedName>
        <fullName evidence="2">Alpha/beta hydrolase fold-3 domain-containing protein</fullName>
    </recommendedName>
</protein>
<dbReference type="Proteomes" id="UP001149165">
    <property type="component" value="Unassembled WGS sequence"/>
</dbReference>
<evidence type="ECO:0000313" key="3">
    <source>
        <dbReference type="EMBL" id="KAJ5107628.1"/>
    </source>
</evidence>
<feature type="domain" description="Alpha/beta hydrolase fold-3" evidence="2">
    <location>
        <begin position="94"/>
        <end position="299"/>
    </location>
</feature>
<name>A0A9W9FWG2_9EURO</name>
<sequence>MASSIPRPPLHPDLAEVHSQLPQNDNISTPEQIVTRRKFLDFSLEQTLQGREHLISHEEKDFQGPAGTLKASILRPKQVNKSLLEKPGYKPPGILHMHGGGHMSGSRFVGIEGVLDWVEEFGAIIVSAEYRLAPEHPQPAQLEDSYAALLWMNEHAQELGFSRDHLIVCGSSAGGNLAAGVVLLARDRAGPKIRGQLLMYPWLDDSNETHSMLQFGDIVPWTRSNSIDACNYALGVNREHATMYTVPSRAKDLSGLPPTWIDVGDADVFRDEDVVYASALWKAGVSTELHVWPGCWHGFDVFVPNAPISNRAKLARSDWVRSLIFA</sequence>
<dbReference type="GO" id="GO:0016787">
    <property type="term" value="F:hydrolase activity"/>
    <property type="evidence" value="ECO:0007669"/>
    <property type="project" value="UniProtKB-KW"/>
</dbReference>
<keyword evidence="4" id="KW-1185">Reference proteome</keyword>
<evidence type="ECO:0000256" key="1">
    <source>
        <dbReference type="ARBA" id="ARBA00022801"/>
    </source>
</evidence>
<dbReference type="OrthoDB" id="433474at2759"/>
<dbReference type="PANTHER" id="PTHR48081:SF8">
    <property type="entry name" value="ALPHA_BETA HYDROLASE FOLD-3 DOMAIN-CONTAINING PROTEIN-RELATED"/>
    <property type="match status" value="1"/>
</dbReference>
<dbReference type="Gene3D" id="3.40.50.1820">
    <property type="entry name" value="alpha/beta hydrolase"/>
    <property type="match status" value="1"/>
</dbReference>
<gene>
    <name evidence="3" type="ORF">N7456_004303</name>
</gene>
<dbReference type="SUPFAM" id="SSF53474">
    <property type="entry name" value="alpha/beta-Hydrolases"/>
    <property type="match status" value="1"/>
</dbReference>
<proteinExistence type="predicted"/>
<dbReference type="GO" id="GO:0072330">
    <property type="term" value="P:monocarboxylic acid biosynthetic process"/>
    <property type="evidence" value="ECO:0007669"/>
    <property type="project" value="UniProtKB-ARBA"/>
</dbReference>
<dbReference type="Pfam" id="PF07859">
    <property type="entry name" value="Abhydrolase_3"/>
    <property type="match status" value="1"/>
</dbReference>
<keyword evidence="1" id="KW-0378">Hydrolase</keyword>
<comment type="caution">
    <text evidence="3">The sequence shown here is derived from an EMBL/GenBank/DDBJ whole genome shotgun (WGS) entry which is preliminary data.</text>
</comment>
<organism evidence="3 4">
    <name type="scientific">Penicillium angulare</name>
    <dbReference type="NCBI Taxonomy" id="116970"/>
    <lineage>
        <taxon>Eukaryota</taxon>
        <taxon>Fungi</taxon>
        <taxon>Dikarya</taxon>
        <taxon>Ascomycota</taxon>
        <taxon>Pezizomycotina</taxon>
        <taxon>Eurotiomycetes</taxon>
        <taxon>Eurotiomycetidae</taxon>
        <taxon>Eurotiales</taxon>
        <taxon>Aspergillaceae</taxon>
        <taxon>Penicillium</taxon>
    </lineage>
</organism>
<evidence type="ECO:0000259" key="2">
    <source>
        <dbReference type="Pfam" id="PF07859"/>
    </source>
</evidence>